<proteinExistence type="predicted"/>
<evidence type="ECO:0000313" key="1">
    <source>
        <dbReference type="EMBL" id="KNC85277.1"/>
    </source>
</evidence>
<protein>
    <submittedName>
        <fullName evidence="1">Uncharacterized protein</fullName>
    </submittedName>
</protein>
<organism evidence="1 2">
    <name type="scientific">Sphaeroforma arctica JP610</name>
    <dbReference type="NCBI Taxonomy" id="667725"/>
    <lineage>
        <taxon>Eukaryota</taxon>
        <taxon>Ichthyosporea</taxon>
        <taxon>Ichthyophonida</taxon>
        <taxon>Sphaeroforma</taxon>
    </lineage>
</organism>
<keyword evidence="2" id="KW-1185">Reference proteome</keyword>
<dbReference type="RefSeq" id="XP_014159179.1">
    <property type="nucleotide sequence ID" value="XM_014303704.1"/>
</dbReference>
<dbReference type="AlphaFoldDB" id="A0A0L0G8B2"/>
<sequence length="100" mass="10725">MVIEQKVSSKIPGEAAIENANYGTVYAVGLARVVAKEGKGKDRGKTIRPEVLFKDLYQLLPPRGTAADALRILTDVSVPPPTSSIQANGKKYPIEMVQCG</sequence>
<dbReference type="EMBL" id="KQ241711">
    <property type="protein sequence ID" value="KNC85277.1"/>
    <property type="molecule type" value="Genomic_DNA"/>
</dbReference>
<reference evidence="1 2" key="1">
    <citation type="submission" date="2011-02" db="EMBL/GenBank/DDBJ databases">
        <title>The Genome Sequence of Sphaeroforma arctica JP610.</title>
        <authorList>
            <consortium name="The Broad Institute Genome Sequencing Platform"/>
            <person name="Russ C."/>
            <person name="Cuomo C."/>
            <person name="Young S.K."/>
            <person name="Zeng Q."/>
            <person name="Gargeya S."/>
            <person name="Alvarado L."/>
            <person name="Berlin A."/>
            <person name="Chapman S.B."/>
            <person name="Chen Z."/>
            <person name="Freedman E."/>
            <person name="Gellesch M."/>
            <person name="Goldberg J."/>
            <person name="Griggs A."/>
            <person name="Gujja S."/>
            <person name="Heilman E."/>
            <person name="Heiman D."/>
            <person name="Howarth C."/>
            <person name="Mehta T."/>
            <person name="Neiman D."/>
            <person name="Pearson M."/>
            <person name="Roberts A."/>
            <person name="Saif S."/>
            <person name="Shea T."/>
            <person name="Shenoy N."/>
            <person name="Sisk P."/>
            <person name="Stolte C."/>
            <person name="Sykes S."/>
            <person name="White J."/>
            <person name="Yandava C."/>
            <person name="Burger G."/>
            <person name="Gray M.W."/>
            <person name="Holland P.W.H."/>
            <person name="King N."/>
            <person name="Lang F.B.F."/>
            <person name="Roger A.J."/>
            <person name="Ruiz-Trillo I."/>
            <person name="Haas B."/>
            <person name="Nusbaum C."/>
            <person name="Birren B."/>
        </authorList>
    </citation>
    <scope>NUCLEOTIDE SEQUENCE [LARGE SCALE GENOMIC DNA]</scope>
    <source>
        <strain evidence="1 2">JP610</strain>
    </source>
</reference>
<evidence type="ECO:0000313" key="2">
    <source>
        <dbReference type="Proteomes" id="UP000054560"/>
    </source>
</evidence>
<accession>A0A0L0G8B2</accession>
<dbReference type="GeneID" id="25903040"/>
<name>A0A0L0G8B2_9EUKA</name>
<gene>
    <name evidence="1" type="ORF">SARC_02536</name>
</gene>
<dbReference type="Proteomes" id="UP000054560">
    <property type="component" value="Unassembled WGS sequence"/>
</dbReference>